<keyword evidence="3" id="KW-1185">Reference proteome</keyword>
<evidence type="ECO:0000313" key="3">
    <source>
        <dbReference type="Proteomes" id="UP000294359"/>
    </source>
</evidence>
<reference evidence="2 3" key="1">
    <citation type="submission" date="2019-03" db="EMBL/GenBank/DDBJ databases">
        <title>Draft Genome Sequences of Six Type Strains of the Genus Massilia.</title>
        <authorList>
            <person name="Miess H."/>
            <person name="Frediansyhah A."/>
            <person name="Gross H."/>
        </authorList>
    </citation>
    <scope>NUCLEOTIDE SEQUENCE [LARGE SCALE GENOMIC DNA]</scope>
    <source>
        <strain evidence="2 3">DSM 17505</strain>
    </source>
</reference>
<sequence length="91" mass="10576">MCSPSMSRQVQRVRFEARRRVVTVRSIERISKNFVRILFQGSDLSDFQSMGFDDHVKIAVPVQGGTNQVAGFYSTRFRHHARRADDRFRTA</sequence>
<protein>
    <recommendedName>
        <fullName evidence="1">Siderophore-interacting FAD-binding domain-containing protein</fullName>
    </recommendedName>
</protein>
<proteinExistence type="predicted"/>
<organism evidence="2 3">
    <name type="scientific">Pseudoduganella plicata</name>
    <dbReference type="NCBI Taxonomy" id="321984"/>
    <lineage>
        <taxon>Bacteria</taxon>
        <taxon>Pseudomonadati</taxon>
        <taxon>Pseudomonadota</taxon>
        <taxon>Betaproteobacteria</taxon>
        <taxon>Burkholderiales</taxon>
        <taxon>Oxalobacteraceae</taxon>
        <taxon>Telluria group</taxon>
        <taxon>Pseudoduganella</taxon>
    </lineage>
</organism>
<dbReference type="InterPro" id="IPR013113">
    <property type="entry name" value="SIP_FAD-bd"/>
</dbReference>
<evidence type="ECO:0000313" key="2">
    <source>
        <dbReference type="EMBL" id="QBQ37514.1"/>
    </source>
</evidence>
<evidence type="ECO:0000259" key="1">
    <source>
        <dbReference type="Pfam" id="PF08021"/>
    </source>
</evidence>
<dbReference type="Gene3D" id="2.40.30.10">
    <property type="entry name" value="Translation factors"/>
    <property type="match status" value="1"/>
</dbReference>
<dbReference type="Pfam" id="PF08021">
    <property type="entry name" value="FAD_binding_9"/>
    <property type="match status" value="1"/>
</dbReference>
<gene>
    <name evidence="2" type="ORF">E1742_16070</name>
</gene>
<name>A0ABX5SAV9_9BURK</name>
<accession>A0ABX5SAV9</accession>
<feature type="domain" description="Siderophore-interacting FAD-binding" evidence="1">
    <location>
        <begin position="24"/>
        <end position="70"/>
    </location>
</feature>
<dbReference type="EMBL" id="CP038026">
    <property type="protein sequence ID" value="QBQ37514.1"/>
    <property type="molecule type" value="Genomic_DNA"/>
</dbReference>
<dbReference type="Proteomes" id="UP000294359">
    <property type="component" value="Chromosome"/>
</dbReference>